<keyword evidence="3" id="KW-1185">Reference proteome</keyword>
<name>A0AA86QML2_9EUKA</name>
<evidence type="ECO:0000313" key="2">
    <source>
        <dbReference type="EMBL" id="CAL5977126.1"/>
    </source>
</evidence>
<dbReference type="Proteomes" id="UP001642409">
    <property type="component" value="Unassembled WGS sequence"/>
</dbReference>
<proteinExistence type="predicted"/>
<sequence>MNKQQKSNQSKIDKIFAKSKIKQIDFEKLKSISSYAEFTSENQTFNNSFNIMQKRKSNQRIQLSKCLGKLWSSQINEKKPIYKYDTSESDFSQNTKNNTSQSQLVVSDLTQIKKLRCAEQHDSDEQLYEISLSDL</sequence>
<dbReference type="EMBL" id="CATOUU010000952">
    <property type="protein sequence ID" value="CAI9962431.1"/>
    <property type="molecule type" value="Genomic_DNA"/>
</dbReference>
<protein>
    <submittedName>
        <fullName evidence="2">Hypothetical_protein</fullName>
    </submittedName>
</protein>
<comment type="caution">
    <text evidence="1">The sequence shown here is derived from an EMBL/GenBank/DDBJ whole genome shotgun (WGS) entry which is preliminary data.</text>
</comment>
<reference evidence="1" key="1">
    <citation type="submission" date="2023-06" db="EMBL/GenBank/DDBJ databases">
        <authorList>
            <person name="Kurt Z."/>
        </authorList>
    </citation>
    <scope>NUCLEOTIDE SEQUENCE</scope>
</reference>
<reference evidence="2 3" key="2">
    <citation type="submission" date="2024-07" db="EMBL/GenBank/DDBJ databases">
        <authorList>
            <person name="Akdeniz Z."/>
        </authorList>
    </citation>
    <scope>NUCLEOTIDE SEQUENCE [LARGE SCALE GENOMIC DNA]</scope>
</reference>
<dbReference type="EMBL" id="CAXDID020000007">
    <property type="protein sequence ID" value="CAL5977126.1"/>
    <property type="molecule type" value="Genomic_DNA"/>
</dbReference>
<organism evidence="1">
    <name type="scientific">Hexamita inflata</name>
    <dbReference type="NCBI Taxonomy" id="28002"/>
    <lineage>
        <taxon>Eukaryota</taxon>
        <taxon>Metamonada</taxon>
        <taxon>Diplomonadida</taxon>
        <taxon>Hexamitidae</taxon>
        <taxon>Hexamitinae</taxon>
        <taxon>Hexamita</taxon>
    </lineage>
</organism>
<evidence type="ECO:0000313" key="1">
    <source>
        <dbReference type="EMBL" id="CAI9962431.1"/>
    </source>
</evidence>
<evidence type="ECO:0000313" key="3">
    <source>
        <dbReference type="Proteomes" id="UP001642409"/>
    </source>
</evidence>
<dbReference type="AlphaFoldDB" id="A0AA86QML2"/>
<gene>
    <name evidence="2" type="ORF">HINF_LOCUS4160</name>
    <name evidence="1" type="ORF">HINF_LOCUS50076</name>
</gene>
<accession>A0AA86QML2</accession>